<accession>A0ABR1J181</accession>
<dbReference type="EMBL" id="JBANRG010000041">
    <property type="protein sequence ID" value="KAK7447399.1"/>
    <property type="molecule type" value="Genomic_DNA"/>
</dbReference>
<protein>
    <submittedName>
        <fullName evidence="1">Uncharacterized protein</fullName>
    </submittedName>
</protein>
<name>A0ABR1J181_9AGAR</name>
<evidence type="ECO:0000313" key="2">
    <source>
        <dbReference type="Proteomes" id="UP001498398"/>
    </source>
</evidence>
<evidence type="ECO:0000313" key="1">
    <source>
        <dbReference type="EMBL" id="KAK7447399.1"/>
    </source>
</evidence>
<organism evidence="1 2">
    <name type="scientific">Marasmiellus scandens</name>
    <dbReference type="NCBI Taxonomy" id="2682957"/>
    <lineage>
        <taxon>Eukaryota</taxon>
        <taxon>Fungi</taxon>
        <taxon>Dikarya</taxon>
        <taxon>Basidiomycota</taxon>
        <taxon>Agaricomycotina</taxon>
        <taxon>Agaricomycetes</taxon>
        <taxon>Agaricomycetidae</taxon>
        <taxon>Agaricales</taxon>
        <taxon>Marasmiineae</taxon>
        <taxon>Omphalotaceae</taxon>
        <taxon>Marasmiellus</taxon>
    </lineage>
</organism>
<keyword evidence="2" id="KW-1185">Reference proteome</keyword>
<sequence>MEMKERFCAGQCSTQSRIHTRTIQQNTRVNEEKVKSRNATIDQLHFFGPQHPVSSSFLPSARLGCSHAPSLSHASVSFSSQNSSHLYSPPGTLKLSVLSTRVSFP</sequence>
<gene>
    <name evidence="1" type="ORF">VKT23_014109</name>
</gene>
<proteinExistence type="predicted"/>
<reference evidence="1 2" key="1">
    <citation type="submission" date="2024-01" db="EMBL/GenBank/DDBJ databases">
        <title>A draft genome for the cacao thread blight pathogen Marasmiellus scandens.</title>
        <authorList>
            <person name="Baruah I.K."/>
            <person name="Leung J."/>
            <person name="Bukari Y."/>
            <person name="Amoako-Attah I."/>
            <person name="Meinhardt L.W."/>
            <person name="Bailey B.A."/>
            <person name="Cohen S.P."/>
        </authorList>
    </citation>
    <scope>NUCLEOTIDE SEQUENCE [LARGE SCALE GENOMIC DNA]</scope>
    <source>
        <strain evidence="1 2">GH-19</strain>
    </source>
</reference>
<comment type="caution">
    <text evidence="1">The sequence shown here is derived from an EMBL/GenBank/DDBJ whole genome shotgun (WGS) entry which is preliminary data.</text>
</comment>
<dbReference type="Proteomes" id="UP001498398">
    <property type="component" value="Unassembled WGS sequence"/>
</dbReference>